<accession>A0ACB5TJG4</accession>
<sequence>MLKLNLYFIFSILLVQGAFATKFLPSDFSNIQIVDEDIDSSISKRGEIEEKRNLDLLWWLFPKKVSTCKPYTPPHHDYRHCPNPDNFDRQFTRGYDLELYDHNYKLLKSTWALSNFVYSYNGLGLLNLFNWGCWFNPVKFHARMHFYFKCPKSGYFYFNTVLAESAVIGIGSPNDGCCYYNQDQASIYGYQNKYNCFAKYPTALYLEEGLIYPVEVIFNALGKLNQKFEFLLLDAAGADMNCHFYRPPTKWCPTKKPTFPNGPTTTHTTPAQVTTTATTTQAQITTTTTTTNPNPPVTSSTHSPTTIILTDMPTPTITGKWLRLE</sequence>
<keyword evidence="2" id="KW-1185">Reference proteome</keyword>
<dbReference type="Proteomes" id="UP001165101">
    <property type="component" value="Unassembled WGS sequence"/>
</dbReference>
<proteinExistence type="predicted"/>
<gene>
    <name evidence="1" type="ORF">Cboi01_000101100</name>
</gene>
<reference evidence="1" key="1">
    <citation type="submission" date="2023-04" db="EMBL/GenBank/DDBJ databases">
        <title>Candida boidinii NBRC 1967.</title>
        <authorList>
            <person name="Ichikawa N."/>
            <person name="Sato H."/>
            <person name="Tonouchi N."/>
        </authorList>
    </citation>
    <scope>NUCLEOTIDE SEQUENCE</scope>
    <source>
        <strain evidence="1">NBRC 1967</strain>
    </source>
</reference>
<protein>
    <submittedName>
        <fullName evidence="1">Unnamed protein product</fullName>
    </submittedName>
</protein>
<dbReference type="EMBL" id="BSXV01000333">
    <property type="protein sequence ID" value="GME88647.1"/>
    <property type="molecule type" value="Genomic_DNA"/>
</dbReference>
<evidence type="ECO:0000313" key="2">
    <source>
        <dbReference type="Proteomes" id="UP001165101"/>
    </source>
</evidence>
<comment type="caution">
    <text evidence="1">The sequence shown here is derived from an EMBL/GenBank/DDBJ whole genome shotgun (WGS) entry which is preliminary data.</text>
</comment>
<organism evidence="1 2">
    <name type="scientific">Candida boidinii</name>
    <name type="common">Yeast</name>
    <dbReference type="NCBI Taxonomy" id="5477"/>
    <lineage>
        <taxon>Eukaryota</taxon>
        <taxon>Fungi</taxon>
        <taxon>Dikarya</taxon>
        <taxon>Ascomycota</taxon>
        <taxon>Saccharomycotina</taxon>
        <taxon>Pichiomycetes</taxon>
        <taxon>Pichiales</taxon>
        <taxon>Pichiaceae</taxon>
        <taxon>Ogataea</taxon>
        <taxon>Ogataea/Candida clade</taxon>
    </lineage>
</organism>
<evidence type="ECO:0000313" key="1">
    <source>
        <dbReference type="EMBL" id="GME88647.1"/>
    </source>
</evidence>
<name>A0ACB5TJG4_CANBO</name>